<dbReference type="SMART" id="SM00060">
    <property type="entry name" value="FN3"/>
    <property type="match status" value="1"/>
</dbReference>
<dbReference type="PROSITE" id="PS51318">
    <property type="entry name" value="TAT"/>
    <property type="match status" value="1"/>
</dbReference>
<dbReference type="Pfam" id="PF00041">
    <property type="entry name" value="fn3"/>
    <property type="match status" value="1"/>
</dbReference>
<dbReference type="SUPFAM" id="SSF49265">
    <property type="entry name" value="Fibronectin type III"/>
    <property type="match status" value="1"/>
</dbReference>
<proteinExistence type="inferred from homology"/>
<dbReference type="SUPFAM" id="SSF51011">
    <property type="entry name" value="Glycosyl hydrolase domain"/>
    <property type="match status" value="1"/>
</dbReference>
<feature type="signal peptide" evidence="8">
    <location>
        <begin position="1"/>
        <end position="35"/>
    </location>
</feature>
<dbReference type="PANTHER" id="PTHR11069">
    <property type="entry name" value="GLUCOSYLCERAMIDASE"/>
    <property type="match status" value="1"/>
</dbReference>
<dbReference type="PROSITE" id="PS50231">
    <property type="entry name" value="RICIN_B_LECTIN"/>
    <property type="match status" value="1"/>
</dbReference>
<keyword evidence="11" id="KW-1185">Reference proteome</keyword>
<keyword evidence="5" id="KW-0624">Polysaccharide degradation</keyword>
<evidence type="ECO:0000313" key="10">
    <source>
        <dbReference type="EMBL" id="GAA4187643.1"/>
    </source>
</evidence>
<feature type="chain" id="PRO_5046617800" evidence="8">
    <location>
        <begin position="36"/>
        <end position="725"/>
    </location>
</feature>
<dbReference type="SMART" id="SM00458">
    <property type="entry name" value="RICIN"/>
    <property type="match status" value="1"/>
</dbReference>
<evidence type="ECO:0000256" key="2">
    <source>
        <dbReference type="ARBA" id="ARBA00022729"/>
    </source>
</evidence>
<feature type="compositionally biased region" description="Polar residues" evidence="7">
    <location>
        <begin position="493"/>
        <end position="508"/>
    </location>
</feature>
<dbReference type="InterPro" id="IPR017853">
    <property type="entry name" value="GH"/>
</dbReference>
<name>A0ABP8APS8_9ACTN</name>
<dbReference type="Gene3D" id="3.20.20.80">
    <property type="entry name" value="Glycosidases"/>
    <property type="match status" value="1"/>
</dbReference>
<dbReference type="InterPro" id="IPR033453">
    <property type="entry name" value="Glyco_hydro_30_TIM-barrel"/>
</dbReference>
<keyword evidence="4 6" id="KW-0326">Glycosidase</keyword>
<reference evidence="11" key="1">
    <citation type="journal article" date="2019" name="Int. J. Syst. Evol. Microbiol.">
        <title>The Global Catalogue of Microorganisms (GCM) 10K type strain sequencing project: providing services to taxonomists for standard genome sequencing and annotation.</title>
        <authorList>
            <consortium name="The Broad Institute Genomics Platform"/>
            <consortium name="The Broad Institute Genome Sequencing Center for Infectious Disease"/>
            <person name="Wu L."/>
            <person name="Ma J."/>
        </authorList>
    </citation>
    <scope>NUCLEOTIDE SEQUENCE [LARGE SCALE GENOMIC DNA]</scope>
    <source>
        <strain evidence="11">JCM 17388</strain>
    </source>
</reference>
<evidence type="ECO:0000256" key="8">
    <source>
        <dbReference type="SAM" id="SignalP"/>
    </source>
</evidence>
<organism evidence="10 11">
    <name type="scientific">Streptosporangium oxazolinicum</name>
    <dbReference type="NCBI Taxonomy" id="909287"/>
    <lineage>
        <taxon>Bacteria</taxon>
        <taxon>Bacillati</taxon>
        <taxon>Actinomycetota</taxon>
        <taxon>Actinomycetes</taxon>
        <taxon>Streptosporangiales</taxon>
        <taxon>Streptosporangiaceae</taxon>
        <taxon>Streptosporangium</taxon>
    </lineage>
</organism>
<dbReference type="EMBL" id="BAABAQ010000003">
    <property type="protein sequence ID" value="GAA4187643.1"/>
    <property type="molecule type" value="Genomic_DNA"/>
</dbReference>
<dbReference type="InterPro" id="IPR006311">
    <property type="entry name" value="TAT_signal"/>
</dbReference>
<dbReference type="PROSITE" id="PS50853">
    <property type="entry name" value="FN3"/>
    <property type="match status" value="1"/>
</dbReference>
<dbReference type="InterPro" id="IPR000772">
    <property type="entry name" value="Ricin_B_lectin"/>
</dbReference>
<keyword evidence="5" id="KW-0119">Carbohydrate metabolism</keyword>
<feature type="domain" description="Fibronectin type-III" evidence="9">
    <location>
        <begin position="490"/>
        <end position="575"/>
    </location>
</feature>
<dbReference type="Pfam" id="PF02055">
    <property type="entry name" value="Glyco_hydro_30"/>
    <property type="match status" value="1"/>
</dbReference>
<dbReference type="InterPro" id="IPR001139">
    <property type="entry name" value="Glyco_hydro_30"/>
</dbReference>
<dbReference type="Gene3D" id="2.60.40.1180">
    <property type="entry name" value="Golgi alpha-mannosidase II"/>
    <property type="match status" value="1"/>
</dbReference>
<dbReference type="Gene3D" id="2.60.40.10">
    <property type="entry name" value="Immunoglobulins"/>
    <property type="match status" value="1"/>
</dbReference>
<evidence type="ECO:0000256" key="3">
    <source>
        <dbReference type="ARBA" id="ARBA00022801"/>
    </source>
</evidence>
<dbReference type="InterPro" id="IPR003961">
    <property type="entry name" value="FN3_dom"/>
</dbReference>
<dbReference type="Pfam" id="PF17189">
    <property type="entry name" value="Glyco_hydro_30C"/>
    <property type="match status" value="1"/>
</dbReference>
<gene>
    <name evidence="10" type="ORF">GCM10022252_21580</name>
</gene>
<dbReference type="CDD" id="cd00063">
    <property type="entry name" value="FN3"/>
    <property type="match status" value="1"/>
</dbReference>
<dbReference type="SUPFAM" id="SSF50370">
    <property type="entry name" value="Ricin B-like lectins"/>
    <property type="match status" value="1"/>
</dbReference>
<evidence type="ECO:0000256" key="7">
    <source>
        <dbReference type="SAM" id="MobiDB-lite"/>
    </source>
</evidence>
<dbReference type="Gene3D" id="2.80.10.50">
    <property type="match status" value="2"/>
</dbReference>
<evidence type="ECO:0000256" key="6">
    <source>
        <dbReference type="RuleBase" id="RU361188"/>
    </source>
</evidence>
<dbReference type="InterPro" id="IPR036116">
    <property type="entry name" value="FN3_sf"/>
</dbReference>
<dbReference type="PANTHER" id="PTHR11069:SF23">
    <property type="entry name" value="LYSOSOMAL ACID GLUCOSYLCERAMIDASE"/>
    <property type="match status" value="1"/>
</dbReference>
<evidence type="ECO:0000313" key="11">
    <source>
        <dbReference type="Proteomes" id="UP001501251"/>
    </source>
</evidence>
<dbReference type="Proteomes" id="UP001501251">
    <property type="component" value="Unassembled WGS sequence"/>
</dbReference>
<dbReference type="InterPro" id="IPR035992">
    <property type="entry name" value="Ricin_B-like_lectins"/>
</dbReference>
<keyword evidence="2 8" id="KW-0732">Signal</keyword>
<comment type="caution">
    <text evidence="10">The sequence shown here is derived from an EMBL/GenBank/DDBJ whole genome shotgun (WGS) entry which is preliminary data.</text>
</comment>
<evidence type="ECO:0000256" key="4">
    <source>
        <dbReference type="ARBA" id="ARBA00023295"/>
    </source>
</evidence>
<evidence type="ECO:0000259" key="9">
    <source>
        <dbReference type="PROSITE" id="PS50853"/>
    </source>
</evidence>
<keyword evidence="3 6" id="KW-0378">Hydrolase</keyword>
<dbReference type="InterPro" id="IPR013783">
    <property type="entry name" value="Ig-like_fold"/>
</dbReference>
<sequence>MRRPTPGTGRRHALWATAVMLGGGLSLQVVAPAQAAAPTANVWVTTADGGKLLQQQPAVTFGADSGSASTIDVSDAAAYQTMDGFGASFTDSSAWLVANRLSTGQRAALMDKLFDRGSGIGLSLLRQPMGTSDFALSNYTYDDSCCDLGGFSIDHDRSAIIPVLKQAKSRNADLKIMGTPWSPPAWMKTNNSLVGGKLRTDRYAAFADYFVKYAQAYAAEGLPIYAVTLQNEPHHEAPYASMRMEPGEQAAVVKNHLGPAFAAAGLSTKIIAWDHNWDEPNYPIEVLNDAGAKRYLAGSAFHCYAGDVGAQSAVHNAHPDRDIWFTECSGGNWATDFGANLKWNLQNLVIGATRNWAKGVTLWNMALDQNNGPTNGGCTTCRGVVTIDNNSGNVAYNVEYYVLGHVSKFVVPGARRIDSSTYAGDLESVAFKNPDGSIALLALNAGSSGKAFKVRWKGQSFTYTLPAGAAGTFTWDGGGGSGGDTSPPTAPTNLQASQTTASSTRLSWGASSDNVGVSGYVIFRNGAQVGTSATTTFTDSGLSAQTTYSYTVRARDAAGNLSPASGAHGVTTPPGGGGGGIDPTAWYQVVNVNSGKCLDAAGAGNGAVLRQWACGAAGGNQQWQLRPTTDGFYQVLSRNAPTLAWDLTGGAGATGDGVKVQLWTYGGGTNQQWKPVGTGGTYTFQARNSGKCLDVTDVSTADGARLQQWSCHNGPAQSFRLTSQP</sequence>
<accession>A0ABP8APS8</accession>
<dbReference type="InterPro" id="IPR013780">
    <property type="entry name" value="Glyco_hydro_b"/>
</dbReference>
<comment type="similarity">
    <text evidence="1 6">Belongs to the glycosyl hydrolase 30 family.</text>
</comment>
<dbReference type="Pfam" id="PF00652">
    <property type="entry name" value="Ricin_B_lectin"/>
    <property type="match status" value="1"/>
</dbReference>
<dbReference type="SUPFAM" id="SSF51445">
    <property type="entry name" value="(Trans)glycosidases"/>
    <property type="match status" value="1"/>
</dbReference>
<evidence type="ECO:0000256" key="1">
    <source>
        <dbReference type="ARBA" id="ARBA00005382"/>
    </source>
</evidence>
<dbReference type="InterPro" id="IPR033452">
    <property type="entry name" value="GH30_C"/>
</dbReference>
<dbReference type="RefSeq" id="WP_344917628.1">
    <property type="nucleotide sequence ID" value="NZ_BAABAQ010000003.1"/>
</dbReference>
<evidence type="ECO:0000256" key="5">
    <source>
        <dbReference type="ARBA" id="ARBA00023326"/>
    </source>
</evidence>
<protein>
    <submittedName>
        <fullName evidence="10">Ricin-type beta-trefoil lectin domain protein</fullName>
    </submittedName>
</protein>
<feature type="region of interest" description="Disordered" evidence="7">
    <location>
        <begin position="476"/>
        <end position="508"/>
    </location>
</feature>